<keyword evidence="2" id="KW-1185">Reference proteome</keyword>
<sequence>MGGTSKSSQTQTQQLAPYDPAKEGLQGILSGITSMVPQAGLSGKASGALDTIESNAANASSTFSPAITSGTLGLLNGGGATANDSAIKQNFADYKGLLSSTASGANVGNNEALKAQLDQIRTDVTDQTNGMWAAAGRDFSPGNFQALARGVAAGQAPVIAAQYNADADRALGAASAIYGAGNTTYGLLNGTNAAANENFTNGVGTAGKAIDASNYGANAALQAEAQRFGIPASQYATLLGSLAPVAAQFGQNTGHSEGEQTMSGAQQFAMIAQGLGSLWPKGNISFGAS</sequence>
<accession>A0A0R3MNT8</accession>
<dbReference type="AlphaFoldDB" id="A0A0R3MNT8"/>
<proteinExistence type="predicted"/>
<organism evidence="1 2">
    <name type="scientific">Bradyrhizobium retamae</name>
    <dbReference type="NCBI Taxonomy" id="1300035"/>
    <lineage>
        <taxon>Bacteria</taxon>
        <taxon>Pseudomonadati</taxon>
        <taxon>Pseudomonadota</taxon>
        <taxon>Alphaproteobacteria</taxon>
        <taxon>Hyphomicrobiales</taxon>
        <taxon>Nitrobacteraceae</taxon>
        <taxon>Bradyrhizobium</taxon>
    </lineage>
</organism>
<protein>
    <recommendedName>
        <fullName evidence="3">Tail fiber domain-containing protein</fullName>
    </recommendedName>
</protein>
<name>A0A0R3MNT8_9BRAD</name>
<dbReference type="Proteomes" id="UP000052023">
    <property type="component" value="Unassembled WGS sequence"/>
</dbReference>
<reference evidence="1 2" key="1">
    <citation type="submission" date="2014-03" db="EMBL/GenBank/DDBJ databases">
        <title>Bradyrhizobium valentinum sp. nov., isolated from effective nodules of Lupinus mariae-josephae, a lupine endemic of basic-lime soils in Eastern Spain.</title>
        <authorList>
            <person name="Duran D."/>
            <person name="Rey L."/>
            <person name="Navarro A."/>
            <person name="Busquets A."/>
            <person name="Imperial J."/>
            <person name="Ruiz-Argueso T."/>
        </authorList>
    </citation>
    <scope>NUCLEOTIDE SEQUENCE [LARGE SCALE GENOMIC DNA]</scope>
    <source>
        <strain evidence="1 2">Ro19</strain>
    </source>
</reference>
<comment type="caution">
    <text evidence="1">The sequence shown here is derived from an EMBL/GenBank/DDBJ whole genome shotgun (WGS) entry which is preliminary data.</text>
</comment>
<dbReference type="RefSeq" id="WP_057845805.1">
    <property type="nucleotide sequence ID" value="NZ_LLYA01000170.1"/>
</dbReference>
<evidence type="ECO:0000313" key="2">
    <source>
        <dbReference type="Proteomes" id="UP000052023"/>
    </source>
</evidence>
<gene>
    <name evidence="1" type="ORF">CQ13_07705</name>
</gene>
<dbReference type="EMBL" id="LLYA01000170">
    <property type="protein sequence ID" value="KRR21912.1"/>
    <property type="molecule type" value="Genomic_DNA"/>
</dbReference>
<dbReference type="OrthoDB" id="8235006at2"/>
<evidence type="ECO:0008006" key="3">
    <source>
        <dbReference type="Google" id="ProtNLM"/>
    </source>
</evidence>
<evidence type="ECO:0000313" key="1">
    <source>
        <dbReference type="EMBL" id="KRR21912.1"/>
    </source>
</evidence>